<accession>A0A0D2RUZ9</accession>
<dbReference type="EMBL" id="CM001751">
    <property type="protein sequence ID" value="KJB74552.1"/>
    <property type="molecule type" value="Genomic_DNA"/>
</dbReference>
<dbReference type="GO" id="GO:0003688">
    <property type="term" value="F:DNA replication origin binding"/>
    <property type="evidence" value="ECO:0007669"/>
    <property type="project" value="UniProtKB-UniRule"/>
</dbReference>
<evidence type="ECO:0008006" key="3">
    <source>
        <dbReference type="Google" id="ProtNLM"/>
    </source>
</evidence>
<evidence type="ECO:0000313" key="2">
    <source>
        <dbReference type="Proteomes" id="UP000032304"/>
    </source>
</evidence>
<dbReference type="eggNOG" id="KOG2928">
    <property type="taxonomic scope" value="Eukaryota"/>
</dbReference>
<keyword evidence="2" id="KW-1185">Reference proteome</keyword>
<evidence type="ECO:0000313" key="1">
    <source>
        <dbReference type="EMBL" id="KJB74552.1"/>
    </source>
</evidence>
<reference evidence="1 2" key="1">
    <citation type="journal article" date="2012" name="Nature">
        <title>Repeated polyploidization of Gossypium genomes and the evolution of spinnable cotton fibres.</title>
        <authorList>
            <person name="Paterson A.H."/>
            <person name="Wendel J.F."/>
            <person name="Gundlach H."/>
            <person name="Guo H."/>
            <person name="Jenkins J."/>
            <person name="Jin D."/>
            <person name="Llewellyn D."/>
            <person name="Showmaker K.C."/>
            <person name="Shu S."/>
            <person name="Udall J."/>
            <person name="Yoo M.J."/>
            <person name="Byers R."/>
            <person name="Chen W."/>
            <person name="Doron-Faigenboim A."/>
            <person name="Duke M.V."/>
            <person name="Gong L."/>
            <person name="Grimwood J."/>
            <person name="Grover C."/>
            <person name="Grupp K."/>
            <person name="Hu G."/>
            <person name="Lee T.H."/>
            <person name="Li J."/>
            <person name="Lin L."/>
            <person name="Liu T."/>
            <person name="Marler B.S."/>
            <person name="Page J.T."/>
            <person name="Roberts A.W."/>
            <person name="Romanel E."/>
            <person name="Sanders W.S."/>
            <person name="Szadkowski E."/>
            <person name="Tan X."/>
            <person name="Tang H."/>
            <person name="Xu C."/>
            <person name="Wang J."/>
            <person name="Wang Z."/>
            <person name="Zhang D."/>
            <person name="Zhang L."/>
            <person name="Ashrafi H."/>
            <person name="Bedon F."/>
            <person name="Bowers J.E."/>
            <person name="Brubaker C.L."/>
            <person name="Chee P.W."/>
            <person name="Das S."/>
            <person name="Gingle A.R."/>
            <person name="Haigler C.H."/>
            <person name="Harker D."/>
            <person name="Hoffmann L.V."/>
            <person name="Hovav R."/>
            <person name="Jones D.C."/>
            <person name="Lemke C."/>
            <person name="Mansoor S."/>
            <person name="ur Rahman M."/>
            <person name="Rainville L.N."/>
            <person name="Rambani A."/>
            <person name="Reddy U.K."/>
            <person name="Rong J.K."/>
            <person name="Saranga Y."/>
            <person name="Scheffler B.E."/>
            <person name="Scheffler J.A."/>
            <person name="Stelly D.M."/>
            <person name="Triplett B.A."/>
            <person name="Van Deynze A."/>
            <person name="Vaslin M.F."/>
            <person name="Waghmare V.N."/>
            <person name="Walford S.A."/>
            <person name="Wright R.J."/>
            <person name="Zaki E.A."/>
            <person name="Zhang T."/>
            <person name="Dennis E.S."/>
            <person name="Mayer K.F."/>
            <person name="Peterson D.G."/>
            <person name="Rokhsar D.S."/>
            <person name="Wang X."/>
            <person name="Schmutz J."/>
        </authorList>
    </citation>
    <scope>NUCLEOTIDE SEQUENCE [LARGE SCALE GENOMIC DNA]</scope>
</reference>
<dbReference type="GO" id="GO:0005664">
    <property type="term" value="C:nuclear origin of replication recognition complex"/>
    <property type="evidence" value="ECO:0007669"/>
    <property type="project" value="UniProtKB-UniRule"/>
</dbReference>
<dbReference type="PANTHER" id="PTHR14052">
    <property type="entry name" value="ORIGIN RECOGNITION COMPLEX SUBUNIT 2"/>
    <property type="match status" value="1"/>
</dbReference>
<dbReference type="OrthoDB" id="20198at2759"/>
<dbReference type="Gramene" id="KJB74552">
    <property type="protein sequence ID" value="KJB74552"/>
    <property type="gene ID" value="B456_012G099900"/>
</dbReference>
<gene>
    <name evidence="1" type="ORF">B456_012G099900</name>
</gene>
<name>A0A0D2RUZ9_GOSRA</name>
<proteinExistence type="predicted"/>
<protein>
    <recommendedName>
        <fullName evidence="3">Origin recognition complex subunit 2</fullName>
    </recommendedName>
</protein>
<dbReference type="STRING" id="29730.A0A0D2RUZ9"/>
<dbReference type="GO" id="GO:0006260">
    <property type="term" value="P:DNA replication"/>
    <property type="evidence" value="ECO:0007669"/>
    <property type="project" value="UniProtKB-UniRule"/>
</dbReference>
<dbReference type="Proteomes" id="UP000032304">
    <property type="component" value="Chromosome 12"/>
</dbReference>
<dbReference type="AlphaFoldDB" id="A0A0D2RUZ9"/>
<dbReference type="InterPro" id="IPR007220">
    <property type="entry name" value="ORC2"/>
</dbReference>
<sequence>MDFNAVEEEEFEFSRNYFLAKEMGSSGKKSARKLSDMNVVDEQKLRKASANIEQKHQNDVADLINSCKSLYPKWVFDLRHLD</sequence>
<organism evidence="1 2">
    <name type="scientific">Gossypium raimondii</name>
    <name type="common">Peruvian cotton</name>
    <name type="synonym">Gossypium klotzschianum subsp. raimondii</name>
    <dbReference type="NCBI Taxonomy" id="29730"/>
    <lineage>
        <taxon>Eukaryota</taxon>
        <taxon>Viridiplantae</taxon>
        <taxon>Streptophyta</taxon>
        <taxon>Embryophyta</taxon>
        <taxon>Tracheophyta</taxon>
        <taxon>Spermatophyta</taxon>
        <taxon>Magnoliopsida</taxon>
        <taxon>eudicotyledons</taxon>
        <taxon>Gunneridae</taxon>
        <taxon>Pentapetalae</taxon>
        <taxon>rosids</taxon>
        <taxon>malvids</taxon>
        <taxon>Malvales</taxon>
        <taxon>Malvaceae</taxon>
        <taxon>Malvoideae</taxon>
        <taxon>Gossypium</taxon>
    </lineage>
</organism>
<dbReference type="PANTHER" id="PTHR14052:SF0">
    <property type="entry name" value="ORIGIN RECOGNITION COMPLEX SUBUNIT 2"/>
    <property type="match status" value="1"/>
</dbReference>